<sequence>MQLHSSLVPLIEEHQRLLEACRKSKKDAAGASQHVMSEQEKLDFVVTVFKAVMVPHLQKEDHVFELCMGHDPEIDHCIKALMEEHHHISKMYSRLMDSNQLDEDLHNLATSLEEHINKENDKIYLMIQERLPFILDNVKY</sequence>
<evidence type="ECO:0000259" key="1">
    <source>
        <dbReference type="Pfam" id="PF01814"/>
    </source>
</evidence>
<dbReference type="OrthoDB" id="9793254at2"/>
<evidence type="ECO:0000313" key="3">
    <source>
        <dbReference type="Proteomes" id="UP000220133"/>
    </source>
</evidence>
<gene>
    <name evidence="2" type="ORF">COR50_12355</name>
</gene>
<proteinExistence type="predicted"/>
<dbReference type="Gene3D" id="1.20.120.520">
    <property type="entry name" value="nmb1532 protein domain like"/>
    <property type="match status" value="1"/>
</dbReference>
<dbReference type="AlphaFoldDB" id="A0A291QVJ8"/>
<dbReference type="RefSeq" id="WP_098194270.1">
    <property type="nucleotide sequence ID" value="NZ_CP023777.1"/>
</dbReference>
<dbReference type="InterPro" id="IPR012312">
    <property type="entry name" value="Hemerythrin-like"/>
</dbReference>
<evidence type="ECO:0000313" key="2">
    <source>
        <dbReference type="EMBL" id="ATL47893.1"/>
    </source>
</evidence>
<accession>A0A291QVJ8</accession>
<protein>
    <recommendedName>
        <fullName evidence="1">Hemerythrin-like domain-containing protein</fullName>
    </recommendedName>
</protein>
<dbReference type="Proteomes" id="UP000220133">
    <property type="component" value="Chromosome"/>
</dbReference>
<organism evidence="2 3">
    <name type="scientific">Chitinophaga caeni</name>
    <dbReference type="NCBI Taxonomy" id="2029983"/>
    <lineage>
        <taxon>Bacteria</taxon>
        <taxon>Pseudomonadati</taxon>
        <taxon>Bacteroidota</taxon>
        <taxon>Chitinophagia</taxon>
        <taxon>Chitinophagales</taxon>
        <taxon>Chitinophagaceae</taxon>
        <taxon>Chitinophaga</taxon>
    </lineage>
</organism>
<name>A0A291QVJ8_9BACT</name>
<dbReference type="KEGG" id="cbae:COR50_12355"/>
<reference evidence="2 3" key="1">
    <citation type="submission" date="2017-10" db="EMBL/GenBank/DDBJ databases">
        <title>Paenichitinophaga pekingensis gen. nov., sp. nov., isolated from activated sludge.</title>
        <authorList>
            <person name="Jin D."/>
            <person name="Kong X."/>
            <person name="Deng Y."/>
            <person name="Bai Z."/>
        </authorList>
    </citation>
    <scope>NUCLEOTIDE SEQUENCE [LARGE SCALE GENOMIC DNA]</scope>
    <source>
        <strain evidence="2 3">13</strain>
    </source>
</reference>
<feature type="domain" description="Hemerythrin-like" evidence="1">
    <location>
        <begin position="10"/>
        <end position="125"/>
    </location>
</feature>
<dbReference type="EMBL" id="CP023777">
    <property type="protein sequence ID" value="ATL47893.1"/>
    <property type="molecule type" value="Genomic_DNA"/>
</dbReference>
<dbReference type="Pfam" id="PF01814">
    <property type="entry name" value="Hemerythrin"/>
    <property type="match status" value="1"/>
</dbReference>
<keyword evidence="3" id="KW-1185">Reference proteome</keyword>